<evidence type="ECO:0000313" key="1">
    <source>
        <dbReference type="EMBL" id="BCI68396.1"/>
    </source>
</evidence>
<dbReference type="RefSeq" id="WP_099349000.1">
    <property type="nucleotide sequence ID" value="NZ_AP023326.1"/>
</dbReference>
<dbReference type="Proteomes" id="UP000515220">
    <property type="component" value="Chromosome"/>
</dbReference>
<name>A0A6S6PNQ1_ACEAC</name>
<proteinExistence type="predicted"/>
<protein>
    <submittedName>
        <fullName evidence="1">Uncharacterized protein</fullName>
    </submittedName>
</protein>
<evidence type="ECO:0000313" key="2">
    <source>
        <dbReference type="Proteomes" id="UP000515220"/>
    </source>
</evidence>
<organism evidence="1 2">
    <name type="scientific">Acetobacter aceti</name>
    <dbReference type="NCBI Taxonomy" id="435"/>
    <lineage>
        <taxon>Bacteria</taxon>
        <taxon>Pseudomonadati</taxon>
        <taxon>Pseudomonadota</taxon>
        <taxon>Alphaproteobacteria</taxon>
        <taxon>Acetobacterales</taxon>
        <taxon>Acetobacteraceae</taxon>
        <taxon>Acetobacter</taxon>
        <taxon>Acetobacter subgen. Acetobacter</taxon>
    </lineage>
</organism>
<dbReference type="AlphaFoldDB" id="A0A6S6PNQ1"/>
<reference evidence="1 2" key="1">
    <citation type="submission" date="2020-07" db="EMBL/GenBank/DDBJ databases">
        <title>Complete Genome Sequence of an acetic acid bacterium, Acetobacter aceti JCM20276.</title>
        <authorList>
            <person name="Hirose Y."/>
            <person name="Mihara H."/>
        </authorList>
    </citation>
    <scope>NUCLEOTIDE SEQUENCE [LARGE SCALE GENOMIC DNA]</scope>
    <source>
        <strain evidence="1 2">JCM20276</strain>
    </source>
</reference>
<sequence length="68" mass="7201">MTAAFTKNMTATLILQTTSKYFLDVLVLLASGFASPQEGNVSFSGVACSLLILSTTPLLLTGWETVTD</sequence>
<accession>A0A6S6PNQ1</accession>
<gene>
    <name evidence="1" type="ORF">AAJCM20276_30200</name>
</gene>
<dbReference type="EMBL" id="AP023326">
    <property type="protein sequence ID" value="BCI68396.1"/>
    <property type="molecule type" value="Genomic_DNA"/>
</dbReference>